<dbReference type="EMBL" id="QWEY01000004">
    <property type="protein sequence ID" value="RGP37581.1"/>
    <property type="molecule type" value="Genomic_DNA"/>
</dbReference>
<evidence type="ECO:0000313" key="2">
    <source>
        <dbReference type="Proteomes" id="UP000284547"/>
    </source>
</evidence>
<evidence type="ECO:0000313" key="1">
    <source>
        <dbReference type="EMBL" id="RGP37581.1"/>
    </source>
</evidence>
<comment type="caution">
    <text evidence="1">The sequence shown here is derived from an EMBL/GenBank/DDBJ whole genome shotgun (WGS) entry which is preliminary data.</text>
</comment>
<name>A0A411Z3D3_9RHOB</name>
<dbReference type="Proteomes" id="UP000284547">
    <property type="component" value="Unassembled WGS sequence"/>
</dbReference>
<accession>A0A411Z3D3</accession>
<dbReference type="AlphaFoldDB" id="A0A411Z3D3"/>
<proteinExistence type="predicted"/>
<sequence>MESWEADLHEMSLGITAWRAIAYALERDLELPLWIKDYLKQTAAGIDNWAVLNGHPGELKEVLRLQGKRKYDDMSGEPRWIYDAISQLQEQQPDATVKDLVVAYMKQFPNVEKNEENVRQKYYQGKRLAEKGIDYKGRGRVRQMDLRPSVAARHEDEPDF</sequence>
<organism evidence="1 2">
    <name type="scientific">Pseudotabrizicola alkalilacus</name>
    <dbReference type="NCBI Taxonomy" id="2305252"/>
    <lineage>
        <taxon>Bacteria</taxon>
        <taxon>Pseudomonadati</taxon>
        <taxon>Pseudomonadota</taxon>
        <taxon>Alphaproteobacteria</taxon>
        <taxon>Rhodobacterales</taxon>
        <taxon>Paracoccaceae</taxon>
        <taxon>Pseudotabrizicola</taxon>
    </lineage>
</organism>
<gene>
    <name evidence="1" type="ORF">D1012_10310</name>
</gene>
<keyword evidence="2" id="KW-1185">Reference proteome</keyword>
<reference evidence="1 2" key="1">
    <citation type="submission" date="2018-08" db="EMBL/GenBank/DDBJ databases">
        <title>Flavobacterium tibetense sp. nov., isolated from a wetland YonghuCo on Tibetan Plateau.</title>
        <authorList>
            <person name="Phurbu D."/>
            <person name="Lu H."/>
            <person name="Xing P."/>
        </authorList>
    </citation>
    <scope>NUCLEOTIDE SEQUENCE [LARGE SCALE GENOMIC DNA]</scope>
    <source>
        <strain evidence="1 2">DJC</strain>
    </source>
</reference>
<protein>
    <submittedName>
        <fullName evidence="1">Uncharacterized protein</fullName>
    </submittedName>
</protein>